<proteinExistence type="predicted"/>
<evidence type="ECO:0008006" key="5">
    <source>
        <dbReference type="Google" id="ProtNLM"/>
    </source>
</evidence>
<feature type="chain" id="PRO_5046795910" description="Secreted protein" evidence="2">
    <location>
        <begin position="21"/>
        <end position="160"/>
    </location>
</feature>
<evidence type="ECO:0000313" key="4">
    <source>
        <dbReference type="Proteomes" id="UP001635816"/>
    </source>
</evidence>
<protein>
    <recommendedName>
        <fullName evidence="5">Secreted protein</fullName>
    </recommendedName>
</protein>
<feature type="signal peptide" evidence="2">
    <location>
        <begin position="1"/>
        <end position="20"/>
    </location>
</feature>
<evidence type="ECO:0000256" key="1">
    <source>
        <dbReference type="SAM" id="MobiDB-lite"/>
    </source>
</evidence>
<sequence>MTCRTSGVVVCVAGCSDAKAAVAAGFAAGAASVAATVSGAFTGAALDAASWVVAEFEVVLVLSTCDVGSLVLWAAAGAEFSTVSEPDVDSDSVGAAPEADGAGRSTTTGSRFKVVGICGSVESTRLPSVPVTAGSDFVSLGSSEELDVVSEVVPLTPVFV</sequence>
<dbReference type="GeneID" id="300558615"/>
<feature type="region of interest" description="Disordered" evidence="1">
    <location>
        <begin position="84"/>
        <end position="107"/>
    </location>
</feature>
<dbReference type="Proteomes" id="UP001635816">
    <property type="component" value="Unassembled WGS sequence"/>
</dbReference>
<organism evidence="3 4">
    <name type="scientific">Mycolicibacterium nivoides</name>
    <dbReference type="NCBI Taxonomy" id="2487344"/>
    <lineage>
        <taxon>Bacteria</taxon>
        <taxon>Bacillati</taxon>
        <taxon>Actinomycetota</taxon>
        <taxon>Actinomycetes</taxon>
        <taxon>Mycobacteriales</taxon>
        <taxon>Mycobacteriaceae</taxon>
        <taxon>Mycolicibacterium</taxon>
    </lineage>
</organism>
<name>A0ABW9LCL6_9MYCO</name>
<comment type="caution">
    <text evidence="3">The sequence shown here is derived from an EMBL/GenBank/DDBJ whole genome shotgun (WGS) entry which is preliminary data.</text>
</comment>
<keyword evidence="2" id="KW-0732">Signal</keyword>
<evidence type="ECO:0000313" key="3">
    <source>
        <dbReference type="EMBL" id="MFN6545733.1"/>
    </source>
</evidence>
<dbReference type="EMBL" id="JBKBDD010000007">
    <property type="protein sequence ID" value="MFN6545733.1"/>
    <property type="molecule type" value="Genomic_DNA"/>
</dbReference>
<dbReference type="RefSeq" id="WP_090432315.1">
    <property type="nucleotide sequence ID" value="NZ_CP034072.1"/>
</dbReference>
<reference evidence="3 4" key="1">
    <citation type="submission" date="2024-12" db="EMBL/GenBank/DDBJ databases">
        <title>The coexistence of Mycolicibacterium septicum and Mycolicibacterium nivoides in clinical samples.</title>
        <authorList>
            <person name="Wang C."/>
            <person name="Feng Y."/>
            <person name="Zong Z."/>
        </authorList>
    </citation>
    <scope>NUCLEOTIDE SEQUENCE [LARGE SCALE GENOMIC DNA]</scope>
    <source>
        <strain evidence="3 4">120309</strain>
    </source>
</reference>
<gene>
    <name evidence="3" type="ORF">ACK4CT_21305</name>
</gene>
<accession>A0ABW9LCL6</accession>
<evidence type="ECO:0000256" key="2">
    <source>
        <dbReference type="SAM" id="SignalP"/>
    </source>
</evidence>
<keyword evidence="4" id="KW-1185">Reference proteome</keyword>